<dbReference type="Pfam" id="PF00618">
    <property type="entry name" value="RasGEF_N"/>
    <property type="match status" value="1"/>
</dbReference>
<reference evidence="10" key="1">
    <citation type="submission" date="2022-07" db="EMBL/GenBank/DDBJ databases">
        <title>Phylogenomic reconstructions and comparative analyses of Kickxellomycotina fungi.</title>
        <authorList>
            <person name="Reynolds N.K."/>
            <person name="Stajich J.E."/>
            <person name="Barry K."/>
            <person name="Grigoriev I.V."/>
            <person name="Crous P."/>
            <person name="Smith M.E."/>
        </authorList>
    </citation>
    <scope>NUCLEOTIDE SEQUENCE</scope>
    <source>
        <strain evidence="10">RSA 1196</strain>
    </source>
</reference>
<dbReference type="PROSITE" id="PS50020">
    <property type="entry name" value="WW_DOMAIN_2"/>
    <property type="match status" value="1"/>
</dbReference>
<evidence type="ECO:0000259" key="6">
    <source>
        <dbReference type="PROSITE" id="PS50002"/>
    </source>
</evidence>
<dbReference type="Gene3D" id="2.20.70.10">
    <property type="match status" value="1"/>
</dbReference>
<protein>
    <submittedName>
        <fullName evidence="10">Uncharacterized protein</fullName>
    </submittedName>
</protein>
<dbReference type="SMART" id="SM00326">
    <property type="entry name" value="SH3"/>
    <property type="match status" value="1"/>
</dbReference>
<evidence type="ECO:0000256" key="3">
    <source>
        <dbReference type="PROSITE-ProRule" id="PRU00168"/>
    </source>
</evidence>
<dbReference type="InterPro" id="IPR023578">
    <property type="entry name" value="Ras_GEF_dom_sf"/>
</dbReference>
<dbReference type="InterPro" id="IPR001895">
    <property type="entry name" value="RASGEF_cat_dom"/>
</dbReference>
<feature type="region of interest" description="Disordered" evidence="5">
    <location>
        <begin position="200"/>
        <end position="237"/>
    </location>
</feature>
<evidence type="ECO:0000256" key="2">
    <source>
        <dbReference type="ARBA" id="ARBA00022658"/>
    </source>
</evidence>
<dbReference type="InterPro" id="IPR008937">
    <property type="entry name" value="Ras-like_GEF"/>
</dbReference>
<feature type="domain" description="WW" evidence="8">
    <location>
        <begin position="158"/>
        <end position="186"/>
    </location>
</feature>
<evidence type="ECO:0000256" key="1">
    <source>
        <dbReference type="ARBA" id="ARBA00022443"/>
    </source>
</evidence>
<dbReference type="Pfam" id="PF25006">
    <property type="entry name" value="DUF7783"/>
    <property type="match status" value="1"/>
</dbReference>
<dbReference type="CDD" id="cd06224">
    <property type="entry name" value="REM"/>
    <property type="match status" value="1"/>
</dbReference>
<dbReference type="SUPFAM" id="SSF50044">
    <property type="entry name" value="SH3-domain"/>
    <property type="match status" value="1"/>
</dbReference>
<evidence type="ECO:0000259" key="9">
    <source>
        <dbReference type="PROSITE" id="PS50212"/>
    </source>
</evidence>
<dbReference type="OrthoDB" id="546434at2759"/>
<dbReference type="SMART" id="SM00147">
    <property type="entry name" value="RasGEF"/>
    <property type="match status" value="1"/>
</dbReference>
<dbReference type="CDD" id="cd11883">
    <property type="entry name" value="SH3_Sdc25"/>
    <property type="match status" value="1"/>
</dbReference>
<dbReference type="Gene3D" id="2.30.30.40">
    <property type="entry name" value="SH3 Domains"/>
    <property type="match status" value="1"/>
</dbReference>
<dbReference type="Pfam" id="PF00018">
    <property type="entry name" value="SH3_1"/>
    <property type="match status" value="1"/>
</dbReference>
<feature type="region of interest" description="Disordered" evidence="5">
    <location>
        <begin position="695"/>
        <end position="737"/>
    </location>
</feature>
<dbReference type="Gene3D" id="1.10.840.10">
    <property type="entry name" value="Ras guanine-nucleotide exchange factors catalytic domain"/>
    <property type="match status" value="1"/>
</dbReference>
<proteinExistence type="predicted"/>
<dbReference type="PANTHER" id="PTHR23113:SF368">
    <property type="entry name" value="CELL DIVISION CONTROL PROTEIN 25"/>
    <property type="match status" value="1"/>
</dbReference>
<sequence length="1247" mass="138607">MTSVVRAIYDFKGQGPSSLVFKRGDIIQVLAKLESGWWKGVNQGKRGWFPSNYVEPHHAEHFPTTVDEQATMVASHAVTETASSQPPTTPTTATIPTSPTTTEFIEYQKPGSHLMVTTPPHSSLDTATMINGGAKTAPLVSQSVNGGHPISASVAVPTTLPPGWGVRKLSDGRVYFYHMVTDLTVWSLDGVDPNTGVRVVSPTNGIQVPPSPTDATTPEGQRRHSGASTDSQSSLSPGAGGPFWAFNLQSRNAPRSRGPPVSLNSGYFGDNAAHQPLTWERLSANIVYAIQQLTAAAKRDAKYEYLILTLQAVAAVHTMFRASDTVERDVPVFRSQKLLKAHHRQVTNTLCKLVLSAKQASMVWPLPDATQTMVCHANDLLLAMRHFVIAAEDSNVKLQMVDGPAEPGLPHTPRGGIGSMSRSMLGEGNPNGSVISTISDFSQSHGYEDIISARQLRHVDIMYQLETSVHGLAKALTLLIRHLKRSEVSLVRVVTLAKKSVQEVGQFLLIMEELDLELAGESLARRFHKHKHALYSDLASLVMSVQTASREEDASGTLTTRVLEHANALNNSVYDVLLVAKHVLEVMDQHEETLIQSTIEKLRSHSPTSSFVDLGAQPRRAQSMPYLREPGAEERLVHDRHLSAHEYSAYRANTRLRSNSSLLTAGTYRDHGIGRRPEDYGGDDDSFMGRRRSKFQSIGSQTSTTPTWTSTGGGSVAVTPDPGDTDSEDNYTPNNRSMSTINQRMKLKKFFGDDAIPATLSKLMGGNSGNSGEVAPGQPMGLPHPNPTESKLAKFFGEQAPLVSPGARTVDEKPWYLEYEYDRGDLIFNMEMQVKGGTLPALVERLTAHDVSDINFCNTFLLTYRSFTTTNEFLELLIKRYTIQPPPGLRPEELSIWNERKLKPVRVRVYNIIKMWLESHYVEDTDMDGLRMLREFACTVMTDTMPSAAEQVVKSIDRRRQSSDGAFKKLVRNLPKQAPQPILPRNFRKLRVFDIDALELARQFTIKDSKLFNKIKSAECLDNAWMSKDPTRAPNMKTMVEVSDRLSRFVSGTILSEPEARKRGNIIKFFITVADRCRGLNNFNSLMSILGGIEMGAVQRLKRAWDTVGTRPIATLDDLKDLMGTSMNSARYRQELHSCNPPCIPFLGTHCKDLVFVEDGNPDYLLNHERLINFDKRARTANVIRELQSYQNTPYALTVVPEIQEFIDKSLEDVLDLAALYDVSYSLEPREREDEKIARLLRESGFL</sequence>
<dbReference type="EMBL" id="JANBPY010000159">
    <property type="protein sequence ID" value="KAJ1968598.1"/>
    <property type="molecule type" value="Genomic_DNA"/>
</dbReference>
<evidence type="ECO:0000313" key="10">
    <source>
        <dbReference type="EMBL" id="KAJ1968598.1"/>
    </source>
</evidence>
<dbReference type="SUPFAM" id="SSF48366">
    <property type="entry name" value="Ras GEF"/>
    <property type="match status" value="1"/>
</dbReference>
<dbReference type="InterPro" id="IPR036964">
    <property type="entry name" value="RASGEF_cat_dom_sf"/>
</dbReference>
<evidence type="ECO:0000256" key="4">
    <source>
        <dbReference type="PROSITE-ProRule" id="PRU00192"/>
    </source>
</evidence>
<comment type="caution">
    <text evidence="10">The sequence shown here is derived from an EMBL/GenBank/DDBJ whole genome shotgun (WGS) entry which is preliminary data.</text>
</comment>
<evidence type="ECO:0000313" key="11">
    <source>
        <dbReference type="Proteomes" id="UP001150925"/>
    </source>
</evidence>
<dbReference type="PRINTS" id="PR00452">
    <property type="entry name" value="SH3DOMAIN"/>
</dbReference>
<evidence type="ECO:0000256" key="5">
    <source>
        <dbReference type="SAM" id="MobiDB-lite"/>
    </source>
</evidence>
<dbReference type="AlphaFoldDB" id="A0A9W8AVQ4"/>
<feature type="domain" description="N-terminal Ras-GEF" evidence="9">
    <location>
        <begin position="830"/>
        <end position="960"/>
    </location>
</feature>
<dbReference type="Gene3D" id="1.20.870.10">
    <property type="entry name" value="Son of sevenless (SoS) protein Chain: S domain 1"/>
    <property type="match status" value="1"/>
</dbReference>
<dbReference type="SMART" id="SM00229">
    <property type="entry name" value="RasGEFN"/>
    <property type="match status" value="1"/>
</dbReference>
<dbReference type="GO" id="GO:0005886">
    <property type="term" value="C:plasma membrane"/>
    <property type="evidence" value="ECO:0007669"/>
    <property type="project" value="TreeGrafter"/>
</dbReference>
<feature type="compositionally biased region" description="Low complexity" evidence="5">
    <location>
        <begin position="699"/>
        <end position="710"/>
    </location>
</feature>
<feature type="domain" description="Ras-GEF" evidence="7">
    <location>
        <begin position="996"/>
        <end position="1230"/>
    </location>
</feature>
<keyword evidence="11" id="KW-1185">Reference proteome</keyword>
<feature type="domain" description="SH3" evidence="6">
    <location>
        <begin position="1"/>
        <end position="59"/>
    </location>
</feature>
<dbReference type="CDD" id="cd00155">
    <property type="entry name" value="RasGEF"/>
    <property type="match status" value="1"/>
</dbReference>
<dbReference type="PROSITE" id="PS50212">
    <property type="entry name" value="RASGEF_NTER"/>
    <property type="match status" value="1"/>
</dbReference>
<name>A0A9W8AVQ4_9FUNG</name>
<dbReference type="InterPro" id="IPR036020">
    <property type="entry name" value="WW_dom_sf"/>
</dbReference>
<dbReference type="InterPro" id="IPR056685">
    <property type="entry name" value="DUF7783"/>
</dbReference>
<evidence type="ECO:0000259" key="8">
    <source>
        <dbReference type="PROSITE" id="PS50020"/>
    </source>
</evidence>
<dbReference type="InterPro" id="IPR001452">
    <property type="entry name" value="SH3_domain"/>
</dbReference>
<dbReference type="SUPFAM" id="SSF51045">
    <property type="entry name" value="WW domain"/>
    <property type="match status" value="1"/>
</dbReference>
<dbReference type="InterPro" id="IPR036028">
    <property type="entry name" value="SH3-like_dom_sf"/>
</dbReference>
<organism evidence="10 11">
    <name type="scientific">Dispira parvispora</name>
    <dbReference type="NCBI Taxonomy" id="1520584"/>
    <lineage>
        <taxon>Eukaryota</taxon>
        <taxon>Fungi</taxon>
        <taxon>Fungi incertae sedis</taxon>
        <taxon>Zoopagomycota</taxon>
        <taxon>Kickxellomycotina</taxon>
        <taxon>Dimargaritomycetes</taxon>
        <taxon>Dimargaritales</taxon>
        <taxon>Dimargaritaceae</taxon>
        <taxon>Dispira</taxon>
    </lineage>
</organism>
<dbReference type="Pfam" id="PF00617">
    <property type="entry name" value="RasGEF"/>
    <property type="match status" value="1"/>
</dbReference>
<dbReference type="PROSITE" id="PS50002">
    <property type="entry name" value="SH3"/>
    <property type="match status" value="1"/>
</dbReference>
<accession>A0A9W8AVQ4</accession>
<dbReference type="PROSITE" id="PS50009">
    <property type="entry name" value="RASGEF_CAT"/>
    <property type="match status" value="1"/>
</dbReference>
<dbReference type="GO" id="GO:0007265">
    <property type="term" value="P:Ras protein signal transduction"/>
    <property type="evidence" value="ECO:0007669"/>
    <property type="project" value="TreeGrafter"/>
</dbReference>
<evidence type="ECO:0000259" key="7">
    <source>
        <dbReference type="PROSITE" id="PS50009"/>
    </source>
</evidence>
<feature type="compositionally biased region" description="Polar residues" evidence="5">
    <location>
        <begin position="226"/>
        <end position="236"/>
    </location>
</feature>
<dbReference type="InterPro" id="IPR001202">
    <property type="entry name" value="WW_dom"/>
</dbReference>
<keyword evidence="2 3" id="KW-0344">Guanine-nucleotide releasing factor</keyword>
<dbReference type="FunFam" id="2.30.30.40:FF:000072">
    <property type="entry name" value="Unconventional Myosin IB"/>
    <property type="match status" value="1"/>
</dbReference>
<gene>
    <name evidence="10" type="ORF">IWQ62_001148</name>
</gene>
<dbReference type="Proteomes" id="UP001150925">
    <property type="component" value="Unassembled WGS sequence"/>
</dbReference>
<dbReference type="InterPro" id="IPR000651">
    <property type="entry name" value="Ras-like_Gua-exchang_fac_N"/>
</dbReference>
<keyword evidence="1 4" id="KW-0728">SH3 domain</keyword>
<dbReference type="CDD" id="cd00201">
    <property type="entry name" value="WW"/>
    <property type="match status" value="1"/>
</dbReference>
<dbReference type="PANTHER" id="PTHR23113">
    <property type="entry name" value="GUANINE NUCLEOTIDE EXCHANGE FACTOR"/>
    <property type="match status" value="1"/>
</dbReference>
<dbReference type="GO" id="GO:0005085">
    <property type="term" value="F:guanyl-nucleotide exchange factor activity"/>
    <property type="evidence" value="ECO:0007669"/>
    <property type="project" value="UniProtKB-KW"/>
</dbReference>